<protein>
    <recommendedName>
        <fullName evidence="2">Cytochrome c1</fullName>
    </recommendedName>
</protein>
<dbReference type="GO" id="GO:0016020">
    <property type="term" value="C:membrane"/>
    <property type="evidence" value="ECO:0007669"/>
    <property type="project" value="UniProtKB-SubCell"/>
</dbReference>
<evidence type="ECO:0000256" key="4">
    <source>
        <dbReference type="ARBA" id="ARBA00022692"/>
    </source>
</evidence>
<evidence type="ECO:0000313" key="13">
    <source>
        <dbReference type="EMBL" id="ANP45575.1"/>
    </source>
</evidence>
<dbReference type="GO" id="GO:0020037">
    <property type="term" value="F:heme binding"/>
    <property type="evidence" value="ECO:0007669"/>
    <property type="project" value="InterPro"/>
</dbReference>
<keyword evidence="14" id="KW-1185">Reference proteome</keyword>
<dbReference type="GO" id="GO:0009055">
    <property type="term" value="F:electron transfer activity"/>
    <property type="evidence" value="ECO:0007669"/>
    <property type="project" value="InterPro"/>
</dbReference>
<keyword evidence="5 9" id="KW-0479">Metal-binding</keyword>
<dbReference type="KEGG" id="cbot:ATE48_06415"/>
<name>A0A1B1AGB2_9PROT</name>
<dbReference type="Pfam" id="PF02167">
    <property type="entry name" value="Cytochrom_C1"/>
    <property type="match status" value="1"/>
</dbReference>
<keyword evidence="3 9" id="KW-0349">Heme</keyword>
<feature type="chain" id="PRO_5008518760" description="Cytochrome c1" evidence="11">
    <location>
        <begin position="22"/>
        <end position="280"/>
    </location>
</feature>
<evidence type="ECO:0000256" key="9">
    <source>
        <dbReference type="PIRSR" id="PIRSR602326-1"/>
    </source>
</evidence>
<dbReference type="PROSITE" id="PS51257">
    <property type="entry name" value="PROKAR_LIPOPROTEIN"/>
    <property type="match status" value="1"/>
</dbReference>
<dbReference type="InterPro" id="IPR002326">
    <property type="entry name" value="Cyt_c1"/>
</dbReference>
<dbReference type="Proteomes" id="UP000092498">
    <property type="component" value="Chromosome"/>
</dbReference>
<dbReference type="InterPro" id="IPR036909">
    <property type="entry name" value="Cyt_c-like_dom_sf"/>
</dbReference>
<evidence type="ECO:0000256" key="1">
    <source>
        <dbReference type="ARBA" id="ARBA00004370"/>
    </source>
</evidence>
<dbReference type="EMBL" id="CP013244">
    <property type="protein sequence ID" value="ANP45575.1"/>
    <property type="molecule type" value="Genomic_DNA"/>
</dbReference>
<feature type="domain" description="Cytochrome c" evidence="12">
    <location>
        <begin position="45"/>
        <end position="235"/>
    </location>
</feature>
<feature type="signal peptide" evidence="11">
    <location>
        <begin position="1"/>
        <end position="21"/>
    </location>
</feature>
<dbReference type="SUPFAM" id="SSF46626">
    <property type="entry name" value="Cytochrome c"/>
    <property type="match status" value="1"/>
</dbReference>
<evidence type="ECO:0000256" key="11">
    <source>
        <dbReference type="SAM" id="SignalP"/>
    </source>
</evidence>
<dbReference type="PRINTS" id="PR00603">
    <property type="entry name" value="CYTOCHROMEC1"/>
</dbReference>
<reference evidence="13 14" key="1">
    <citation type="submission" date="2015-11" db="EMBL/GenBank/DDBJ databases">
        <title>Whole-Genome Sequence of Candidatus Oderbacter manganicum from the National Park Lower Oder Valley, Germany.</title>
        <authorList>
            <person name="Braun B."/>
            <person name="Liere K."/>
            <person name="Szewzyk U."/>
        </authorList>
    </citation>
    <scope>NUCLEOTIDE SEQUENCE [LARGE SCALE GENOMIC DNA]</scope>
    <source>
        <strain evidence="13 14">OTSz_A_272</strain>
    </source>
</reference>
<keyword evidence="6 10" id="KW-1133">Transmembrane helix</keyword>
<evidence type="ECO:0000256" key="5">
    <source>
        <dbReference type="ARBA" id="ARBA00022723"/>
    </source>
</evidence>
<dbReference type="PANTHER" id="PTHR10266">
    <property type="entry name" value="CYTOCHROME C1"/>
    <property type="match status" value="1"/>
</dbReference>
<dbReference type="RefSeq" id="WP_066769102.1">
    <property type="nucleotide sequence ID" value="NZ_CP013244.1"/>
</dbReference>
<evidence type="ECO:0000259" key="12">
    <source>
        <dbReference type="PROSITE" id="PS51007"/>
    </source>
</evidence>
<gene>
    <name evidence="13" type="ORF">ATE48_06415</name>
</gene>
<keyword evidence="7 9" id="KW-0408">Iron</keyword>
<accession>A0A1B1AGB2</accession>
<dbReference type="InterPro" id="IPR009056">
    <property type="entry name" value="Cyt_c-like_dom"/>
</dbReference>
<evidence type="ECO:0000256" key="10">
    <source>
        <dbReference type="SAM" id="Phobius"/>
    </source>
</evidence>
<dbReference type="OrthoDB" id="9808471at2"/>
<feature type="binding site" description="covalent" evidence="9">
    <location>
        <position position="62"/>
    </location>
    <ligand>
        <name>heme c</name>
        <dbReference type="ChEBI" id="CHEBI:61717"/>
    </ligand>
</feature>
<dbReference type="InParanoid" id="A0A1B1AGB2"/>
<dbReference type="GO" id="GO:0046872">
    <property type="term" value="F:metal ion binding"/>
    <property type="evidence" value="ECO:0007669"/>
    <property type="project" value="UniProtKB-KW"/>
</dbReference>
<dbReference type="PANTHER" id="PTHR10266:SF3">
    <property type="entry name" value="CYTOCHROME C1, HEME PROTEIN, MITOCHONDRIAL"/>
    <property type="match status" value="1"/>
</dbReference>
<keyword evidence="4 10" id="KW-0812">Transmembrane</keyword>
<keyword evidence="8 10" id="KW-0472">Membrane</keyword>
<proteinExistence type="predicted"/>
<evidence type="ECO:0000256" key="8">
    <source>
        <dbReference type="ARBA" id="ARBA00023136"/>
    </source>
</evidence>
<feature type="binding site" description="covalent" evidence="9">
    <location>
        <position position="61"/>
    </location>
    <ligand>
        <name>heme c</name>
        <dbReference type="ChEBI" id="CHEBI:61717"/>
    </ligand>
</feature>
<dbReference type="Gene3D" id="1.20.5.100">
    <property type="entry name" value="Cytochrome c1, transmembrane anchor, C-terminal"/>
    <property type="match status" value="1"/>
</dbReference>
<dbReference type="Gene3D" id="1.10.760.10">
    <property type="entry name" value="Cytochrome c-like domain"/>
    <property type="match status" value="1"/>
</dbReference>
<evidence type="ECO:0000256" key="7">
    <source>
        <dbReference type="ARBA" id="ARBA00023004"/>
    </source>
</evidence>
<feature type="binding site" description="covalent" evidence="9">
    <location>
        <position position="58"/>
    </location>
    <ligand>
        <name>heme c</name>
        <dbReference type="ChEBI" id="CHEBI:61717"/>
    </ligand>
</feature>
<sequence length="280" mass="30231">MLRAISAAAALIVAGCGVAWAAVQGEHPEEYPFSFESPVGSYDMAAVQRGFQVYQQVCSNCHSMDHLAYRHLGEEGGPFALYMVRNHETGAMEPHVGRPEHGGTFVEVTDNPYVRAIASAVTITDIDPNSGQPADRPGRISDHFRRPFPNAIAAAASNGGAAPPDLSVITSARHGGARYVRSLLMGYDGQVNGTLNHNPYFPGGWLAMAAPLQEGAVPYTDGSPTTVEQYATDVATFLQWSADPHMEQRKRLGIVVLAFLMALAGLFYLAYKQVWRGESH</sequence>
<comment type="subcellular location">
    <subcellularLocation>
        <location evidence="1">Membrane</location>
    </subcellularLocation>
</comment>
<dbReference type="PROSITE" id="PS51007">
    <property type="entry name" value="CYTC"/>
    <property type="match status" value="1"/>
</dbReference>
<evidence type="ECO:0000256" key="3">
    <source>
        <dbReference type="ARBA" id="ARBA00022617"/>
    </source>
</evidence>
<keyword evidence="11" id="KW-0732">Signal</keyword>
<comment type="cofactor">
    <cofactor evidence="9">
        <name>heme c</name>
        <dbReference type="ChEBI" id="CHEBI:61717"/>
    </cofactor>
    <text evidence="9">Binds 1 heme c group covalently per subunit.</text>
</comment>
<evidence type="ECO:0000256" key="2">
    <source>
        <dbReference type="ARBA" id="ARBA00016165"/>
    </source>
</evidence>
<feature type="transmembrane region" description="Helical" evidence="10">
    <location>
        <begin position="252"/>
        <end position="271"/>
    </location>
</feature>
<organism evidence="13 14">
    <name type="scientific">Candidatus Viadribacter manganicus</name>
    <dbReference type="NCBI Taxonomy" id="1759059"/>
    <lineage>
        <taxon>Bacteria</taxon>
        <taxon>Pseudomonadati</taxon>
        <taxon>Pseudomonadota</taxon>
        <taxon>Alphaproteobacteria</taxon>
        <taxon>Hyphomonadales</taxon>
        <taxon>Hyphomonadaceae</taxon>
        <taxon>Candidatus Viadribacter</taxon>
    </lineage>
</organism>
<feature type="binding site" description="covalent" evidence="9">
    <location>
        <position position="208"/>
    </location>
    <ligand>
        <name>heme c</name>
        <dbReference type="ChEBI" id="CHEBI:61717"/>
    </ligand>
</feature>
<evidence type="ECO:0000313" key="14">
    <source>
        <dbReference type="Proteomes" id="UP000092498"/>
    </source>
</evidence>
<dbReference type="STRING" id="1759059.ATE48_06415"/>
<dbReference type="AlphaFoldDB" id="A0A1B1AGB2"/>
<evidence type="ECO:0000256" key="6">
    <source>
        <dbReference type="ARBA" id="ARBA00022989"/>
    </source>
</evidence>